<evidence type="ECO:0000313" key="3">
    <source>
        <dbReference type="Proteomes" id="UP000008068"/>
    </source>
</evidence>
<keyword evidence="3" id="KW-1185">Reference proteome</keyword>
<dbReference type="Proteomes" id="UP000008068">
    <property type="component" value="Unassembled WGS sequence"/>
</dbReference>
<name>G0NNM1_CAEBE</name>
<reference evidence="3" key="1">
    <citation type="submission" date="2011-07" db="EMBL/GenBank/DDBJ databases">
        <authorList>
            <consortium name="Caenorhabditis brenneri Sequencing and Analysis Consortium"/>
            <person name="Wilson R.K."/>
        </authorList>
    </citation>
    <scope>NUCLEOTIDE SEQUENCE [LARGE SCALE GENOMIC DNA]</scope>
    <source>
        <strain evidence="3">PB2801</strain>
    </source>
</reference>
<feature type="compositionally biased region" description="Polar residues" evidence="1">
    <location>
        <begin position="329"/>
        <end position="346"/>
    </location>
</feature>
<dbReference type="HOGENOM" id="CLU_041960_0_0_1"/>
<dbReference type="AlphaFoldDB" id="G0NNM1"/>
<evidence type="ECO:0000256" key="1">
    <source>
        <dbReference type="SAM" id="MobiDB-lite"/>
    </source>
</evidence>
<gene>
    <name evidence="2" type="ORF">CAEBREN_16272</name>
</gene>
<evidence type="ECO:0000313" key="2">
    <source>
        <dbReference type="EMBL" id="EGT34637.1"/>
    </source>
</evidence>
<proteinExistence type="predicted"/>
<sequence>MNTAQAYGQRLHPVQESGIEKTEPLLSIQQTPIDHSMDVMIDSSRLVMDTGVSPAGSIEHIFTRLTRRLVFEFLGGHAIMEELPCLGDLADGNDEFHRITPSPAFSKSSQFKLLDSTGHLHPSSIAFMDSGFNPRIEDYLCESVLLDSYDASSTTFISSLEQFLTELISQPAEQESHQCSPISNIVDEKIAGLMAESLCDSVVSETQVFMKSDGFSNGINLMRTPIPISSNQSDKEHSETSVSIMAHPKDDPNILDMNKILPSEIYKASVNASNEQIQKTLSHLAPNVYSLMYKNRHGSLPIKSSSLTTSIHDGSTMNNNSANEKDLGNSVSSNHNNQSISDSSNTELLETHCPTVVESSSFDVSDHEELLESYGFNNQDQTTDGSYTCASHSWPGKVDAAWKEAIQMNLTDLASNEDSLSSFYDGNSKNSVSSTHLEQRK</sequence>
<feature type="compositionally biased region" description="Polar residues" evidence="1">
    <location>
        <begin position="311"/>
        <end position="322"/>
    </location>
</feature>
<feature type="region of interest" description="Disordered" evidence="1">
    <location>
        <begin position="418"/>
        <end position="441"/>
    </location>
</feature>
<dbReference type="InParanoid" id="G0NNM1"/>
<protein>
    <submittedName>
        <fullName evidence="2">Uncharacterized protein</fullName>
    </submittedName>
</protein>
<accession>G0NNM1</accession>
<dbReference type="EMBL" id="GL379915">
    <property type="protein sequence ID" value="EGT34637.1"/>
    <property type="molecule type" value="Genomic_DNA"/>
</dbReference>
<organism evidence="3">
    <name type="scientific">Caenorhabditis brenneri</name>
    <name type="common">Nematode worm</name>
    <dbReference type="NCBI Taxonomy" id="135651"/>
    <lineage>
        <taxon>Eukaryota</taxon>
        <taxon>Metazoa</taxon>
        <taxon>Ecdysozoa</taxon>
        <taxon>Nematoda</taxon>
        <taxon>Chromadorea</taxon>
        <taxon>Rhabditida</taxon>
        <taxon>Rhabditina</taxon>
        <taxon>Rhabditomorpha</taxon>
        <taxon>Rhabditoidea</taxon>
        <taxon>Rhabditidae</taxon>
        <taxon>Peloderinae</taxon>
        <taxon>Caenorhabditis</taxon>
    </lineage>
</organism>
<feature type="region of interest" description="Disordered" evidence="1">
    <location>
        <begin position="311"/>
        <end position="346"/>
    </location>
</feature>